<proteinExistence type="predicted"/>
<dbReference type="AlphaFoldDB" id="A0AAQ4DPM4"/>
<name>A0AAQ4DPM4_AMBAM</name>
<evidence type="ECO:0000313" key="2">
    <source>
        <dbReference type="Proteomes" id="UP001321473"/>
    </source>
</evidence>
<reference evidence="1 2" key="1">
    <citation type="journal article" date="2023" name="Arcadia Sci">
        <title>De novo assembly of a long-read Amblyomma americanum tick genome.</title>
        <authorList>
            <person name="Chou S."/>
            <person name="Poskanzer K.E."/>
            <person name="Rollins M."/>
            <person name="Thuy-Boun P.S."/>
        </authorList>
    </citation>
    <scope>NUCLEOTIDE SEQUENCE [LARGE SCALE GENOMIC DNA]</scope>
    <source>
        <strain evidence="1">F_SG_1</strain>
        <tissue evidence="1">Salivary glands</tissue>
    </source>
</reference>
<evidence type="ECO:0000313" key="1">
    <source>
        <dbReference type="EMBL" id="KAK8764414.1"/>
    </source>
</evidence>
<sequence length="80" mass="8747">MLFDLHYRAGPVLLYTSVVMFHGFPVSCADTPIVEPNIQVDFRSRPVDTEIVYAANSLMFHVPVSTGHPSTEAAVVGQSI</sequence>
<protein>
    <submittedName>
        <fullName evidence="1">Uncharacterized protein</fullName>
    </submittedName>
</protein>
<organism evidence="1 2">
    <name type="scientific">Amblyomma americanum</name>
    <name type="common">Lone star tick</name>
    <dbReference type="NCBI Taxonomy" id="6943"/>
    <lineage>
        <taxon>Eukaryota</taxon>
        <taxon>Metazoa</taxon>
        <taxon>Ecdysozoa</taxon>
        <taxon>Arthropoda</taxon>
        <taxon>Chelicerata</taxon>
        <taxon>Arachnida</taxon>
        <taxon>Acari</taxon>
        <taxon>Parasitiformes</taxon>
        <taxon>Ixodida</taxon>
        <taxon>Ixodoidea</taxon>
        <taxon>Ixodidae</taxon>
        <taxon>Amblyomminae</taxon>
        <taxon>Amblyomma</taxon>
    </lineage>
</organism>
<gene>
    <name evidence="1" type="ORF">V5799_032975</name>
</gene>
<accession>A0AAQ4DPM4</accession>
<dbReference type="EMBL" id="JARKHS020028290">
    <property type="protein sequence ID" value="KAK8764414.1"/>
    <property type="molecule type" value="Genomic_DNA"/>
</dbReference>
<dbReference type="Proteomes" id="UP001321473">
    <property type="component" value="Unassembled WGS sequence"/>
</dbReference>
<keyword evidence="2" id="KW-1185">Reference proteome</keyword>
<comment type="caution">
    <text evidence="1">The sequence shown here is derived from an EMBL/GenBank/DDBJ whole genome shotgun (WGS) entry which is preliminary data.</text>
</comment>